<dbReference type="PROSITE" id="PS01108">
    <property type="entry name" value="RIBOSOMAL_L24"/>
    <property type="match status" value="1"/>
</dbReference>
<proteinExistence type="inferred from homology"/>
<evidence type="ECO:0000313" key="9">
    <source>
        <dbReference type="Proteomes" id="UP000475214"/>
    </source>
</evidence>
<dbReference type="GO" id="GO:1990904">
    <property type="term" value="C:ribonucleoprotein complex"/>
    <property type="evidence" value="ECO:0007669"/>
    <property type="project" value="UniProtKB-KW"/>
</dbReference>
<evidence type="ECO:0000256" key="1">
    <source>
        <dbReference type="ARBA" id="ARBA00010618"/>
    </source>
</evidence>
<dbReference type="InterPro" id="IPR005825">
    <property type="entry name" value="Ribosomal_uL24_CS"/>
</dbReference>
<keyword evidence="5" id="KW-0694">RNA-binding</keyword>
<dbReference type="EMBL" id="JAAGOA010000005">
    <property type="protein sequence ID" value="NEE00245.1"/>
    <property type="molecule type" value="Genomic_DNA"/>
</dbReference>
<dbReference type="PANTHER" id="PTHR12903">
    <property type="entry name" value="MITOCHONDRIAL RIBOSOMAL PROTEIN L24"/>
    <property type="match status" value="1"/>
</dbReference>
<dbReference type="GO" id="GO:0006412">
    <property type="term" value="P:translation"/>
    <property type="evidence" value="ECO:0007669"/>
    <property type="project" value="UniProtKB-UniRule"/>
</dbReference>
<keyword evidence="3 5" id="KW-0687">Ribonucleoprotein</keyword>
<dbReference type="CDD" id="cd06089">
    <property type="entry name" value="KOW_RPL26"/>
    <property type="match status" value="1"/>
</dbReference>
<protein>
    <recommendedName>
        <fullName evidence="4 5">Large ribosomal subunit protein uL24</fullName>
    </recommendedName>
</protein>
<dbReference type="InterPro" id="IPR003256">
    <property type="entry name" value="Ribosomal_uL24"/>
</dbReference>
<evidence type="ECO:0000256" key="2">
    <source>
        <dbReference type="ARBA" id="ARBA00022980"/>
    </source>
</evidence>
<dbReference type="InterPro" id="IPR008991">
    <property type="entry name" value="Translation_prot_SH3-like_sf"/>
</dbReference>
<dbReference type="GO" id="GO:0003735">
    <property type="term" value="F:structural constituent of ribosome"/>
    <property type="evidence" value="ECO:0007669"/>
    <property type="project" value="InterPro"/>
</dbReference>
<sequence length="112" mass="12442">MRVKKGDKVVVIAGRDKGLVGKVIRAYPREQKVVVEGVNQITKHEKVQRDRRGTLESGGLVHQEAPIHVSNVQLAVEVDVDGKKQTVGTRVGYRIDEDGNKVRYAKRTGETI</sequence>
<evidence type="ECO:0000313" key="8">
    <source>
        <dbReference type="EMBL" id="NEE00245.1"/>
    </source>
</evidence>
<organism evidence="8 9">
    <name type="scientific">Phytoactinopolyspora halotolerans</name>
    <dbReference type="NCBI Taxonomy" id="1981512"/>
    <lineage>
        <taxon>Bacteria</taxon>
        <taxon>Bacillati</taxon>
        <taxon>Actinomycetota</taxon>
        <taxon>Actinomycetes</taxon>
        <taxon>Jiangellales</taxon>
        <taxon>Jiangellaceae</taxon>
        <taxon>Phytoactinopolyspora</taxon>
    </lineage>
</organism>
<evidence type="ECO:0000256" key="5">
    <source>
        <dbReference type="HAMAP-Rule" id="MF_01326"/>
    </source>
</evidence>
<comment type="caution">
    <text evidence="8">The sequence shown here is derived from an EMBL/GenBank/DDBJ whole genome shotgun (WGS) entry which is preliminary data.</text>
</comment>
<keyword evidence="5" id="KW-0699">rRNA-binding</keyword>
<dbReference type="GO" id="GO:0005840">
    <property type="term" value="C:ribosome"/>
    <property type="evidence" value="ECO:0007669"/>
    <property type="project" value="UniProtKB-KW"/>
</dbReference>
<dbReference type="AlphaFoldDB" id="A0A6L9S462"/>
<dbReference type="InterPro" id="IPR041988">
    <property type="entry name" value="Ribosomal_uL24_KOW"/>
</dbReference>
<evidence type="ECO:0000256" key="4">
    <source>
        <dbReference type="ARBA" id="ARBA00035206"/>
    </source>
</evidence>
<accession>A0A6L9S462</accession>
<dbReference type="Pfam" id="PF00467">
    <property type="entry name" value="KOW"/>
    <property type="match status" value="1"/>
</dbReference>
<dbReference type="SMART" id="SM00739">
    <property type="entry name" value="KOW"/>
    <property type="match status" value="1"/>
</dbReference>
<gene>
    <name evidence="5 8" type="primary">rplX</name>
    <name evidence="8" type="ORF">G1H10_08675</name>
</gene>
<dbReference type="NCBIfam" id="TIGR01079">
    <property type="entry name" value="rplX_bact"/>
    <property type="match status" value="1"/>
</dbReference>
<dbReference type="SUPFAM" id="SSF50104">
    <property type="entry name" value="Translation proteins SH3-like domain"/>
    <property type="match status" value="1"/>
</dbReference>
<evidence type="ECO:0000256" key="3">
    <source>
        <dbReference type="ARBA" id="ARBA00023274"/>
    </source>
</evidence>
<dbReference type="Proteomes" id="UP000475214">
    <property type="component" value="Unassembled WGS sequence"/>
</dbReference>
<comment type="function">
    <text evidence="5">One of two assembly initiator proteins, it binds directly to the 5'-end of the 23S rRNA, where it nucleates assembly of the 50S subunit.</text>
</comment>
<dbReference type="Pfam" id="PF17136">
    <property type="entry name" value="ribosomal_L24"/>
    <property type="match status" value="1"/>
</dbReference>
<dbReference type="InterPro" id="IPR014722">
    <property type="entry name" value="Rib_uL2_dom2"/>
</dbReference>
<evidence type="ECO:0000259" key="7">
    <source>
        <dbReference type="SMART" id="SM00739"/>
    </source>
</evidence>
<dbReference type="InterPro" id="IPR005824">
    <property type="entry name" value="KOW"/>
</dbReference>
<comment type="subunit">
    <text evidence="5">Part of the 50S ribosomal subunit.</text>
</comment>
<dbReference type="InterPro" id="IPR057264">
    <property type="entry name" value="Ribosomal_uL24_C"/>
</dbReference>
<reference evidence="8 9" key="1">
    <citation type="submission" date="2020-02" db="EMBL/GenBank/DDBJ databases">
        <authorList>
            <person name="Li X.-J."/>
            <person name="Han X.-M."/>
        </authorList>
    </citation>
    <scope>NUCLEOTIDE SEQUENCE [LARGE SCALE GENOMIC DNA]</scope>
    <source>
        <strain evidence="8 9">CCTCC AB 2017055</strain>
    </source>
</reference>
<name>A0A6L9S462_9ACTN</name>
<dbReference type="HAMAP" id="MF_01326_B">
    <property type="entry name" value="Ribosomal_uL24_B"/>
    <property type="match status" value="1"/>
</dbReference>
<comment type="function">
    <text evidence="5">One of the proteins that surrounds the polypeptide exit tunnel on the outside of the subunit.</text>
</comment>
<keyword evidence="2 5" id="KW-0689">Ribosomal protein</keyword>
<dbReference type="Gene3D" id="2.30.30.30">
    <property type="match status" value="1"/>
</dbReference>
<evidence type="ECO:0000256" key="6">
    <source>
        <dbReference type="RuleBase" id="RU003477"/>
    </source>
</evidence>
<dbReference type="GO" id="GO:0019843">
    <property type="term" value="F:rRNA binding"/>
    <property type="evidence" value="ECO:0007669"/>
    <property type="project" value="UniProtKB-UniRule"/>
</dbReference>
<keyword evidence="9" id="KW-1185">Reference proteome</keyword>
<feature type="domain" description="KOW" evidence="7">
    <location>
        <begin position="2"/>
        <end position="29"/>
    </location>
</feature>
<comment type="similarity">
    <text evidence="1 5 6">Belongs to the universal ribosomal protein uL24 family.</text>
</comment>
<dbReference type="RefSeq" id="WP_163735672.1">
    <property type="nucleotide sequence ID" value="NZ_JAAGOA010000005.1"/>
</dbReference>